<protein>
    <submittedName>
        <fullName evidence="7">Putative l-fucose kinase</fullName>
    </submittedName>
</protein>
<dbReference type="EMBL" id="GEFM01004440">
    <property type="protein sequence ID" value="JAP71356.1"/>
    <property type="molecule type" value="mRNA"/>
</dbReference>
<dbReference type="GO" id="GO:0050201">
    <property type="term" value="F:fucokinase activity"/>
    <property type="evidence" value="ECO:0007669"/>
    <property type="project" value="TreeGrafter"/>
</dbReference>
<dbReference type="SUPFAM" id="SSF55060">
    <property type="entry name" value="GHMP Kinase, C-terminal domain"/>
    <property type="match status" value="1"/>
</dbReference>
<evidence type="ECO:0000256" key="4">
    <source>
        <dbReference type="ARBA" id="ARBA00022840"/>
    </source>
</evidence>
<sequence length="1077" mass="117353">MAKFDCIVVTCASLKWATVIEAELAILRNRNIIPTSTKTLTVEDPANNIGSGAATLNALLVVTELLSADSGYTVISPDVLTKSRILVLHHGREYAYEPCGKAFMALPNKVDGTASNLENLLQLVSQMQENGPPGVWICSTDMVLSCSETAINWETVKGGLLVCCASDPQYATGHGAVMTDPDGNVSSILYCGTLEALHNYTRPDGTVLVVSGIVFLSSEVAESLLALQAKSPLDSCTYMGVDSGAEPMQMSLFFDLLVAMTTGVSRESFENGSCGRWYDHKFCLARKEAAQRARSLIWEELSWHILKSYVLEGGTHQYLSNDTTAEEHSKRFLETSEVNPFLHSALEVCMEERSNCALMNTLLRSTGRCHVGNCSVLKDCCLEAADIFVGQNCYLNGVTLALKDEALHIPDGTCLLQYEVWLADCAETFPVAVAFGARDNITVSCTDRGFTIFNRPLTDFCEHLSISMEDLWPLSEVGESSCLLTAKLFTVGEESLRDALWLCNGKPDKELLTRWRKKERMSLAEIMACHDLKQQFSKRWDTFFAVASSVIKKSLTEGSDVLITPYMSVACACSREAALMDALDSVAESEAANKDVAVACRVFSCIADYLGAMAGKSGGLRSGPGGNKAWTTAFHFLEEGDTHNGSVALKQERLKWMDRSDRMIRAARHYEGALQVLIRRAVLTAEQFVVAKPTGEGLAYDVWAVAECPARMDLFGGWTDTPPICYELGGSVINVAVLVDGQRPIGAKARRLTEPHIILTLLHHNVPETITIRNMVDLLDYNQPGARGALLKACLVGSSVVQITDKNLSLSKQLEEQHGGGIELDSWSNLPQGSGLGTSSILASAIVAALWAAVGWTFDKSSLVHCVLRVEQLLTTGGGWQDQVGGVTGGLVRGYSNPGLPLRIHIEAFPLTKQLLAQLSAHFVLLYTGKVRLAKNLLQTVIRNWYTRDSKVIACFRELLLQCETSVRDVFLSGDFEAIGKSLGKYWSLKKVLAVGCEPEFVRRLMDLLSPHVHGQLLLGAGGGGFLCALMKQPHMVDSVRKLLANAEGMERVTVHHVDIDLAGLRLCVGGNVIPLH</sequence>
<evidence type="ECO:0000256" key="2">
    <source>
        <dbReference type="ARBA" id="ARBA00022741"/>
    </source>
</evidence>
<dbReference type="PRINTS" id="PR00959">
    <property type="entry name" value="MEVGALKINASE"/>
</dbReference>
<dbReference type="InterPro" id="IPR052203">
    <property type="entry name" value="GHMP_Kinase-Related"/>
</dbReference>
<feature type="domain" description="GHMP kinase N-terminal" evidence="5">
    <location>
        <begin position="812"/>
        <end position="890"/>
    </location>
</feature>
<dbReference type="InterPro" id="IPR012887">
    <property type="entry name" value="GDP_fucose_pyrophosphorylase"/>
</dbReference>
<evidence type="ECO:0000259" key="5">
    <source>
        <dbReference type="Pfam" id="PF00288"/>
    </source>
</evidence>
<dbReference type="Gene3D" id="3.30.230.120">
    <property type="match status" value="1"/>
</dbReference>
<reference evidence="7" key="1">
    <citation type="submission" date="2016-02" db="EMBL/GenBank/DDBJ databases">
        <title>RNAseq analyses of the midgut from blood- or serum-fed Ixodes ricinus ticks.</title>
        <authorList>
            <person name="Perner J."/>
            <person name="Provaznik J."/>
            <person name="Schrenkova J."/>
            <person name="Urbanova V."/>
            <person name="Ribeiro J.M."/>
            <person name="Kopacek P."/>
        </authorList>
    </citation>
    <scope>NUCLEOTIDE SEQUENCE</scope>
    <source>
        <tissue evidence="7">Gut</tissue>
    </source>
</reference>
<dbReference type="AlphaFoldDB" id="A0A131Y042"/>
<evidence type="ECO:0000256" key="1">
    <source>
        <dbReference type="ARBA" id="ARBA00022679"/>
    </source>
</evidence>
<keyword evidence="3 7" id="KW-0418">Kinase</keyword>
<dbReference type="SUPFAM" id="SSF54211">
    <property type="entry name" value="Ribosomal protein S5 domain 2-like"/>
    <property type="match status" value="1"/>
</dbReference>
<keyword evidence="2" id="KW-0547">Nucleotide-binding</keyword>
<accession>A0A131Y042</accession>
<dbReference type="GO" id="GO:0005524">
    <property type="term" value="F:ATP binding"/>
    <property type="evidence" value="ECO:0007669"/>
    <property type="project" value="UniProtKB-KW"/>
</dbReference>
<feature type="domain" description="GDP-fucose pyrophosphorylase" evidence="6">
    <location>
        <begin position="78"/>
        <end position="491"/>
    </location>
</feature>
<evidence type="ECO:0000256" key="3">
    <source>
        <dbReference type="ARBA" id="ARBA00022777"/>
    </source>
</evidence>
<dbReference type="Pfam" id="PF07959">
    <property type="entry name" value="Fucose_pyrophosphorylase"/>
    <property type="match status" value="1"/>
</dbReference>
<keyword evidence="1" id="KW-0808">Transferase</keyword>
<dbReference type="GO" id="GO:0042352">
    <property type="term" value="P:GDP-L-fucose salvage"/>
    <property type="evidence" value="ECO:0007669"/>
    <property type="project" value="TreeGrafter"/>
</dbReference>
<dbReference type="InterPro" id="IPR006204">
    <property type="entry name" value="GHMP_kinase_N_dom"/>
</dbReference>
<organism evidence="7">
    <name type="scientific">Ixodes ricinus</name>
    <name type="common">Common tick</name>
    <name type="synonym">Acarus ricinus</name>
    <dbReference type="NCBI Taxonomy" id="34613"/>
    <lineage>
        <taxon>Eukaryota</taxon>
        <taxon>Metazoa</taxon>
        <taxon>Ecdysozoa</taxon>
        <taxon>Arthropoda</taxon>
        <taxon>Chelicerata</taxon>
        <taxon>Arachnida</taxon>
        <taxon>Acari</taxon>
        <taxon>Parasitiformes</taxon>
        <taxon>Ixodida</taxon>
        <taxon>Ixodoidea</taxon>
        <taxon>Ixodidae</taxon>
        <taxon>Ixodinae</taxon>
        <taxon>Ixodes</taxon>
    </lineage>
</organism>
<dbReference type="InterPro" id="IPR036554">
    <property type="entry name" value="GHMP_kinase_C_sf"/>
</dbReference>
<dbReference type="PANTHER" id="PTHR32463">
    <property type="entry name" value="L-FUCOSE KINASE"/>
    <property type="match status" value="1"/>
</dbReference>
<keyword evidence="4" id="KW-0067">ATP-binding</keyword>
<proteinExistence type="evidence at transcript level"/>
<name>A0A131Y042_IXORI</name>
<dbReference type="InterPro" id="IPR020568">
    <property type="entry name" value="Ribosomal_Su5_D2-typ_SF"/>
</dbReference>
<dbReference type="PANTHER" id="PTHR32463:SF0">
    <property type="entry name" value="L-FUCOSE KINASE"/>
    <property type="match status" value="1"/>
</dbReference>
<evidence type="ECO:0000259" key="6">
    <source>
        <dbReference type="Pfam" id="PF07959"/>
    </source>
</evidence>
<dbReference type="Pfam" id="PF00288">
    <property type="entry name" value="GHMP_kinases_N"/>
    <property type="match status" value="1"/>
</dbReference>
<evidence type="ECO:0000313" key="7">
    <source>
        <dbReference type="EMBL" id="JAP71356.1"/>
    </source>
</evidence>